<reference evidence="2" key="1">
    <citation type="submission" date="2007-09" db="EMBL/GenBank/DDBJ databases">
        <title>Complete genome sequence of Rickettsia canadensis.</title>
        <authorList>
            <person name="Madan A."/>
            <person name="Fahey J."/>
            <person name="Helton E."/>
            <person name="Ketteman M."/>
            <person name="Madan A."/>
            <person name="Rodrigues S."/>
            <person name="Sanchez A."/>
            <person name="Whiting M."/>
            <person name="Dasch G."/>
            <person name="Eremeeva M."/>
        </authorList>
    </citation>
    <scope>NUCLEOTIDE SEQUENCE [LARGE SCALE GENOMIC DNA]</scope>
    <source>
        <strain evidence="2">McKiel</strain>
    </source>
</reference>
<organism evidence="1 2">
    <name type="scientific">Rickettsia canadensis (strain McKiel)</name>
    <dbReference type="NCBI Taxonomy" id="293613"/>
    <lineage>
        <taxon>Bacteria</taxon>
        <taxon>Pseudomonadati</taxon>
        <taxon>Pseudomonadota</taxon>
        <taxon>Alphaproteobacteria</taxon>
        <taxon>Rickettsiales</taxon>
        <taxon>Rickettsiaceae</taxon>
        <taxon>Rickettsieae</taxon>
        <taxon>Rickettsia</taxon>
        <taxon>belli group</taxon>
    </lineage>
</organism>
<proteinExistence type="predicted"/>
<dbReference type="Proteomes" id="UP000007056">
    <property type="component" value="Chromosome"/>
</dbReference>
<protein>
    <submittedName>
        <fullName evidence="1">Uncharacterized protein</fullName>
    </submittedName>
</protein>
<evidence type="ECO:0000313" key="2">
    <source>
        <dbReference type="Proteomes" id="UP000007056"/>
    </source>
</evidence>
<evidence type="ECO:0000313" key="1">
    <source>
        <dbReference type="EMBL" id="ABV73824.1"/>
    </source>
</evidence>
<sequence length="75" mass="8257">MIADAVKTCVSVLHYETTSASSKEAILQSNVIPYILTTILNKQFNKITKNSQVSATEKINVLDGISPKFIRELST</sequence>
<accession>A8EZP1</accession>
<gene>
    <name evidence="1" type="ordered locus">A1E_04495</name>
</gene>
<dbReference type="AlphaFoldDB" id="A8EZP1"/>
<dbReference type="HOGENOM" id="CLU_174046_0_0_5"/>
<dbReference type="RefSeq" id="WP_012149019.1">
    <property type="nucleotide sequence ID" value="NC_009879.1"/>
</dbReference>
<name>A8EZP1_RICCK</name>
<dbReference type="KEGG" id="rcm:A1E_04495"/>
<dbReference type="EMBL" id="CP000409">
    <property type="protein sequence ID" value="ABV73824.1"/>
    <property type="molecule type" value="Genomic_DNA"/>
</dbReference>